<accession>A0AC35F8B2</accession>
<reference evidence="2" key="1">
    <citation type="submission" date="2022-11" db="UniProtKB">
        <authorList>
            <consortium name="WormBaseParasite"/>
        </authorList>
    </citation>
    <scope>IDENTIFICATION</scope>
</reference>
<dbReference type="Proteomes" id="UP000887580">
    <property type="component" value="Unplaced"/>
</dbReference>
<protein>
    <submittedName>
        <fullName evidence="2">Uncharacterized protein</fullName>
    </submittedName>
</protein>
<proteinExistence type="predicted"/>
<evidence type="ECO:0000313" key="2">
    <source>
        <dbReference type="WBParaSite" id="PS1159_v2.g14163.t1"/>
    </source>
</evidence>
<evidence type="ECO:0000313" key="1">
    <source>
        <dbReference type="Proteomes" id="UP000887580"/>
    </source>
</evidence>
<organism evidence="1 2">
    <name type="scientific">Panagrolaimus sp. PS1159</name>
    <dbReference type="NCBI Taxonomy" id="55785"/>
    <lineage>
        <taxon>Eukaryota</taxon>
        <taxon>Metazoa</taxon>
        <taxon>Ecdysozoa</taxon>
        <taxon>Nematoda</taxon>
        <taxon>Chromadorea</taxon>
        <taxon>Rhabditida</taxon>
        <taxon>Tylenchina</taxon>
        <taxon>Panagrolaimomorpha</taxon>
        <taxon>Panagrolaimoidea</taxon>
        <taxon>Panagrolaimidae</taxon>
        <taxon>Panagrolaimus</taxon>
    </lineage>
</organism>
<name>A0AC35F8B2_9BILA</name>
<dbReference type="WBParaSite" id="PS1159_v2.g14163.t1">
    <property type="protein sequence ID" value="PS1159_v2.g14163.t1"/>
    <property type="gene ID" value="PS1159_v2.g14163"/>
</dbReference>
<sequence>MDLSDSNSISFESIVTIEDDNDERSNQAVKSTPKLNYPKRIRTNKEKAANARLNYHRLPIEKKKEKNQKRAEAYRRKKEMMEKLLATPINECTPEMVKTLKEYMLQQQRRSENGKKRYAKMSPDERKVYNSKRRKYDKKKVVEEDDES</sequence>